<accession>A0A2N5V549</accession>
<protein>
    <submittedName>
        <fullName evidence="1">Uncharacterized protein</fullName>
    </submittedName>
</protein>
<evidence type="ECO:0000313" key="1">
    <source>
        <dbReference type="EMBL" id="PLW45100.1"/>
    </source>
</evidence>
<dbReference type="AlphaFoldDB" id="A0A2N5V549"/>
<comment type="caution">
    <text evidence="1">The sequence shown here is derived from an EMBL/GenBank/DDBJ whole genome shotgun (WGS) entry which is preliminary data.</text>
</comment>
<reference evidence="1 2" key="1">
    <citation type="submission" date="2017-11" db="EMBL/GenBank/DDBJ databases">
        <title>De novo assembly and phasing of dikaryotic genomes from two isolates of Puccinia coronata f. sp. avenae, the causal agent of oat crown rust.</title>
        <authorList>
            <person name="Miller M.E."/>
            <person name="Zhang Y."/>
            <person name="Omidvar V."/>
            <person name="Sperschneider J."/>
            <person name="Schwessinger B."/>
            <person name="Raley C."/>
            <person name="Palmer J.M."/>
            <person name="Garnica D."/>
            <person name="Upadhyaya N."/>
            <person name="Rathjen J."/>
            <person name="Taylor J.M."/>
            <person name="Park R.F."/>
            <person name="Dodds P.N."/>
            <person name="Hirsch C.D."/>
            <person name="Kianian S.F."/>
            <person name="Figueroa M."/>
        </authorList>
    </citation>
    <scope>NUCLEOTIDE SEQUENCE [LARGE SCALE GENOMIC DNA]</scope>
    <source>
        <strain evidence="1">12SD80</strain>
    </source>
</reference>
<proteinExistence type="predicted"/>
<evidence type="ECO:0000313" key="2">
    <source>
        <dbReference type="Proteomes" id="UP000235392"/>
    </source>
</evidence>
<organism evidence="1 2">
    <name type="scientific">Puccinia coronata f. sp. avenae</name>
    <dbReference type="NCBI Taxonomy" id="200324"/>
    <lineage>
        <taxon>Eukaryota</taxon>
        <taxon>Fungi</taxon>
        <taxon>Dikarya</taxon>
        <taxon>Basidiomycota</taxon>
        <taxon>Pucciniomycotina</taxon>
        <taxon>Pucciniomycetes</taxon>
        <taxon>Pucciniales</taxon>
        <taxon>Pucciniaceae</taxon>
        <taxon>Puccinia</taxon>
    </lineage>
</organism>
<name>A0A2N5V549_9BASI</name>
<dbReference type="EMBL" id="PGCI01000051">
    <property type="protein sequence ID" value="PLW45100.1"/>
    <property type="molecule type" value="Genomic_DNA"/>
</dbReference>
<sequence length="98" mass="10868">MAGYCWGLDRLPGWPYETVSGTSGDPASDRETAMQAFVGAESRRGFMSRKQFSTGLRTGKDYLGRQIGHTLSLLSAGQPPAKKRLTRYIVDFSAQHKR</sequence>
<dbReference type="Proteomes" id="UP000235392">
    <property type="component" value="Unassembled WGS sequence"/>
</dbReference>
<gene>
    <name evidence="1" type="ORF">PCASD_04532</name>
</gene>